<dbReference type="NCBIfam" id="NF008318">
    <property type="entry name" value="PRK11107.1"/>
    <property type="match status" value="1"/>
</dbReference>
<evidence type="ECO:0000259" key="20">
    <source>
        <dbReference type="PROSITE" id="PS50110"/>
    </source>
</evidence>
<dbReference type="CDD" id="cd16922">
    <property type="entry name" value="HATPase_EvgS-ArcB-TorS-like"/>
    <property type="match status" value="1"/>
</dbReference>
<keyword evidence="24" id="KW-1185">Reference proteome</keyword>
<keyword evidence="9" id="KW-0547">Nucleotide-binding</keyword>
<dbReference type="Gene3D" id="3.30.565.10">
    <property type="entry name" value="Histidine kinase-like ATPase, C-terminal domain"/>
    <property type="match status" value="1"/>
</dbReference>
<evidence type="ECO:0000256" key="6">
    <source>
        <dbReference type="ARBA" id="ARBA00022553"/>
    </source>
</evidence>
<keyword evidence="12 18" id="KW-1133">Transmembrane helix</keyword>
<dbReference type="AlphaFoldDB" id="A0A2U1U2I1"/>
<feature type="coiled-coil region" evidence="17">
    <location>
        <begin position="251"/>
        <end position="289"/>
    </location>
</feature>
<feature type="domain" description="Histidine kinase" evidence="19">
    <location>
        <begin position="299"/>
        <end position="520"/>
    </location>
</feature>
<keyword evidence="11" id="KW-0067">ATP-binding</keyword>
<keyword evidence="5" id="KW-0997">Cell inner membrane</keyword>
<evidence type="ECO:0000256" key="2">
    <source>
        <dbReference type="ARBA" id="ARBA00004429"/>
    </source>
</evidence>
<feature type="modified residue" description="4-aspartylphosphate" evidence="16">
    <location>
        <position position="723"/>
    </location>
</feature>
<proteinExistence type="predicted"/>
<dbReference type="InterPro" id="IPR003660">
    <property type="entry name" value="HAMP_dom"/>
</dbReference>
<feature type="transmembrane region" description="Helical" evidence="18">
    <location>
        <begin position="177"/>
        <end position="199"/>
    </location>
</feature>
<dbReference type="SUPFAM" id="SSF47384">
    <property type="entry name" value="Homodimeric domain of signal transducing histidine kinase"/>
    <property type="match status" value="1"/>
</dbReference>
<dbReference type="SMART" id="SM00388">
    <property type="entry name" value="HisKA"/>
    <property type="match status" value="1"/>
</dbReference>
<evidence type="ECO:0000259" key="21">
    <source>
        <dbReference type="PROSITE" id="PS50885"/>
    </source>
</evidence>
<sequence length="923" mass="103878">MTKYSLRARMLIMILAPTLMIGLLLSAFFVIHRYNQLQTQLAEAGMSIIEPLAITSAYAITQRQQKTIQPLINAIHRSHSGIIRTISVFNEQNQLLATTNARHHELLSPWIKDVSNYHGLHQHHTKNSLILHMPITADSELTAGEILPSAHSGSAPLGYIVIELDITAIELQQYQEIFVAALLLLLCLGVAVLFAYRLMRDVTAPIRNMVETVDRIRRGQLDSRVEGRMLGELDMLKNGINSMAMSLTAYHEEMQQNIDQATYDLRETLEQMEIQNVELDIAKKRAQEAARIKSEFLANMSHELRTPLNGVIGFTRQTLKTPLNTTQTDYLRTIERSANNLLNIINDVLDFSKLEAGKLVLEHIPFSLHNTLDEVVMLLAHTAHEKGLELTLDIQNDIPEQFVGDPLRIQQIITNLLGNAIKFTEQGNIDIRVEKRRQEHNEVQLEIQICDSGIGIAELQQSQLFQAFRQADTSISRRHGGTGLGLVITQRLVREMDGDIGFQSKLNQGSTFWFHISLPLNPHAIPTEPAYRLLHGKHLAYVESNPAAAQATLNLLGQTPLTVSYSPTLEQLPEISFDILLLGIPVHYRNTLLDYMPKLRDVCRRAPCVILAIPSLAQMDAEQLKLFGVHACLSKPISAPRLLPLLQDRSLFQLSLLPEASPPIRAHTARLPLSVMAVDDNPANLKLIGTLLEEQVETIILCENGADAIDRAKHHEINIILMDIQMPGMDGIRTSERIRQLPHHAKTPIVAVTAHTMDDEREHLLQSGMDDYLAKPIDEQMLRNILAKYSPVEAVISPSNKHDDDSQLSLDWTLAQRQAANKPQLAHDLLQMLLDFLPEVRGRIEDILNDQVDDKLVDLIHKLHGSCSYSGVPRLKRICCYLEQQLRKGIDASELEPEWLELLDEIDNVTEAAKLHFQQVSSQ</sequence>
<feature type="modified residue" description="Phosphohistidine" evidence="15">
    <location>
        <position position="861"/>
    </location>
</feature>
<dbReference type="FunFam" id="1.10.287.130:FF:000003">
    <property type="entry name" value="Histidine kinase"/>
    <property type="match status" value="1"/>
</dbReference>
<dbReference type="PRINTS" id="PR00344">
    <property type="entry name" value="BCTRLSENSOR"/>
</dbReference>
<organism evidence="23 24">
    <name type="scientific">Brenneria roseae subsp. americana</name>
    <dbReference type="NCBI Taxonomy" id="1508507"/>
    <lineage>
        <taxon>Bacteria</taxon>
        <taxon>Pseudomonadati</taxon>
        <taxon>Pseudomonadota</taxon>
        <taxon>Gammaproteobacteria</taxon>
        <taxon>Enterobacterales</taxon>
        <taxon>Pectobacteriaceae</taxon>
        <taxon>Brenneria</taxon>
    </lineage>
</organism>
<keyword evidence="10 23" id="KW-0418">Kinase</keyword>
<evidence type="ECO:0000256" key="8">
    <source>
        <dbReference type="ARBA" id="ARBA00022692"/>
    </source>
</evidence>
<dbReference type="PROSITE" id="PS50110">
    <property type="entry name" value="RESPONSE_REGULATORY"/>
    <property type="match status" value="1"/>
</dbReference>
<dbReference type="Pfam" id="PF01627">
    <property type="entry name" value="Hpt"/>
    <property type="match status" value="1"/>
</dbReference>
<dbReference type="SMART" id="SM00448">
    <property type="entry name" value="REC"/>
    <property type="match status" value="1"/>
</dbReference>
<dbReference type="EC" id="2.7.13.3" evidence="3"/>
<dbReference type="InterPro" id="IPR019247">
    <property type="entry name" value="Histidine_kinase_BarA_N"/>
</dbReference>
<dbReference type="SUPFAM" id="SSF52172">
    <property type="entry name" value="CheY-like"/>
    <property type="match status" value="2"/>
</dbReference>
<dbReference type="PROSITE" id="PS50894">
    <property type="entry name" value="HPT"/>
    <property type="match status" value="1"/>
</dbReference>
<name>A0A2U1U2I1_9GAMM</name>
<dbReference type="Pfam" id="PF00672">
    <property type="entry name" value="HAMP"/>
    <property type="match status" value="1"/>
</dbReference>
<dbReference type="PANTHER" id="PTHR45339">
    <property type="entry name" value="HYBRID SIGNAL TRANSDUCTION HISTIDINE KINASE J"/>
    <property type="match status" value="1"/>
</dbReference>
<dbReference type="PANTHER" id="PTHR45339:SF1">
    <property type="entry name" value="HYBRID SIGNAL TRANSDUCTION HISTIDINE KINASE J"/>
    <property type="match status" value="1"/>
</dbReference>
<keyword evidence="6 16" id="KW-0597">Phosphoprotein</keyword>
<evidence type="ECO:0000313" key="24">
    <source>
        <dbReference type="Proteomes" id="UP000245138"/>
    </source>
</evidence>
<evidence type="ECO:0000256" key="9">
    <source>
        <dbReference type="ARBA" id="ARBA00022741"/>
    </source>
</evidence>
<dbReference type="FunFam" id="3.30.565.10:FF:000010">
    <property type="entry name" value="Sensor histidine kinase RcsC"/>
    <property type="match status" value="1"/>
</dbReference>
<reference evidence="23 24" key="1">
    <citation type="submission" date="2018-04" db="EMBL/GenBank/DDBJ databases">
        <title>Brenneria corticis sp.nov.</title>
        <authorList>
            <person name="Li Y."/>
        </authorList>
    </citation>
    <scope>NUCLEOTIDE SEQUENCE [LARGE SCALE GENOMIC DNA]</scope>
    <source>
        <strain evidence="23 24">LMG 27715</strain>
    </source>
</reference>
<dbReference type="SUPFAM" id="SSF47226">
    <property type="entry name" value="Histidine-containing phosphotransfer domain, HPT domain"/>
    <property type="match status" value="1"/>
</dbReference>
<evidence type="ECO:0000256" key="16">
    <source>
        <dbReference type="PROSITE-ProRule" id="PRU00169"/>
    </source>
</evidence>
<dbReference type="InterPro" id="IPR011006">
    <property type="entry name" value="CheY-like_superfamily"/>
</dbReference>
<keyword evidence="13" id="KW-0902">Two-component regulatory system</keyword>
<dbReference type="SMART" id="SM00073">
    <property type="entry name" value="HPT"/>
    <property type="match status" value="1"/>
</dbReference>
<comment type="subcellular location">
    <subcellularLocation>
        <location evidence="2">Cell inner membrane</location>
        <topology evidence="2">Multi-pass membrane protein</topology>
    </subcellularLocation>
</comment>
<feature type="domain" description="Response regulatory" evidence="20">
    <location>
        <begin position="674"/>
        <end position="790"/>
    </location>
</feature>
<feature type="domain" description="HAMP" evidence="21">
    <location>
        <begin position="200"/>
        <end position="252"/>
    </location>
</feature>
<evidence type="ECO:0000256" key="5">
    <source>
        <dbReference type="ARBA" id="ARBA00022519"/>
    </source>
</evidence>
<dbReference type="GO" id="GO:0005886">
    <property type="term" value="C:plasma membrane"/>
    <property type="evidence" value="ECO:0007669"/>
    <property type="project" value="UniProtKB-SubCell"/>
</dbReference>
<dbReference type="PROSITE" id="PS50885">
    <property type="entry name" value="HAMP"/>
    <property type="match status" value="1"/>
</dbReference>
<evidence type="ECO:0000256" key="1">
    <source>
        <dbReference type="ARBA" id="ARBA00000085"/>
    </source>
</evidence>
<dbReference type="InterPro" id="IPR003594">
    <property type="entry name" value="HATPase_dom"/>
</dbReference>
<evidence type="ECO:0000256" key="12">
    <source>
        <dbReference type="ARBA" id="ARBA00022989"/>
    </source>
</evidence>
<dbReference type="CDD" id="cd00088">
    <property type="entry name" value="HPT"/>
    <property type="match status" value="1"/>
</dbReference>
<evidence type="ECO:0000256" key="11">
    <source>
        <dbReference type="ARBA" id="ARBA00022840"/>
    </source>
</evidence>
<evidence type="ECO:0000256" key="10">
    <source>
        <dbReference type="ARBA" id="ARBA00022777"/>
    </source>
</evidence>
<keyword evidence="4" id="KW-1003">Cell membrane</keyword>
<dbReference type="PROSITE" id="PS50109">
    <property type="entry name" value="HIS_KIN"/>
    <property type="match status" value="1"/>
</dbReference>
<dbReference type="InterPro" id="IPR036890">
    <property type="entry name" value="HATPase_C_sf"/>
</dbReference>
<keyword evidence="7" id="KW-0808">Transferase</keyword>
<dbReference type="RefSeq" id="WP_109052619.1">
    <property type="nucleotide sequence ID" value="NZ_QDKJ01000001.1"/>
</dbReference>
<dbReference type="SMART" id="SM00387">
    <property type="entry name" value="HATPase_c"/>
    <property type="match status" value="1"/>
</dbReference>
<dbReference type="SUPFAM" id="SSF55874">
    <property type="entry name" value="ATPase domain of HSP90 chaperone/DNA topoisomerase II/histidine kinase"/>
    <property type="match status" value="1"/>
</dbReference>
<dbReference type="Proteomes" id="UP000245138">
    <property type="component" value="Unassembled WGS sequence"/>
</dbReference>
<dbReference type="Pfam" id="PF09984">
    <property type="entry name" value="sCache_4"/>
    <property type="match status" value="1"/>
</dbReference>
<evidence type="ECO:0000256" key="3">
    <source>
        <dbReference type="ARBA" id="ARBA00012438"/>
    </source>
</evidence>
<dbReference type="InterPro" id="IPR001789">
    <property type="entry name" value="Sig_transdc_resp-reg_receiver"/>
</dbReference>
<evidence type="ECO:0000256" key="4">
    <source>
        <dbReference type="ARBA" id="ARBA00022475"/>
    </source>
</evidence>
<keyword evidence="17" id="KW-0175">Coiled coil</keyword>
<dbReference type="InterPro" id="IPR036641">
    <property type="entry name" value="HPT_dom_sf"/>
</dbReference>
<protein>
    <recommendedName>
        <fullName evidence="3">histidine kinase</fullName>
        <ecNumber evidence="3">2.7.13.3</ecNumber>
    </recommendedName>
</protein>
<dbReference type="Gene3D" id="3.40.50.2300">
    <property type="match status" value="1"/>
</dbReference>
<evidence type="ECO:0000256" key="7">
    <source>
        <dbReference type="ARBA" id="ARBA00022679"/>
    </source>
</evidence>
<feature type="domain" description="HPt" evidence="22">
    <location>
        <begin position="822"/>
        <end position="923"/>
    </location>
</feature>
<dbReference type="SMART" id="SM00304">
    <property type="entry name" value="HAMP"/>
    <property type="match status" value="1"/>
</dbReference>
<evidence type="ECO:0000256" key="15">
    <source>
        <dbReference type="PROSITE-ProRule" id="PRU00110"/>
    </source>
</evidence>
<keyword evidence="14 18" id="KW-0472">Membrane</keyword>
<dbReference type="SUPFAM" id="SSF158472">
    <property type="entry name" value="HAMP domain-like"/>
    <property type="match status" value="1"/>
</dbReference>
<evidence type="ECO:0000256" key="17">
    <source>
        <dbReference type="SAM" id="Coils"/>
    </source>
</evidence>
<gene>
    <name evidence="23" type="ORF">B4923_01725</name>
</gene>
<dbReference type="EMBL" id="QDKJ01000001">
    <property type="protein sequence ID" value="PWC15858.1"/>
    <property type="molecule type" value="Genomic_DNA"/>
</dbReference>
<dbReference type="OrthoDB" id="9770795at2"/>
<dbReference type="InterPro" id="IPR003661">
    <property type="entry name" value="HisK_dim/P_dom"/>
</dbReference>
<dbReference type="Gene3D" id="1.10.287.130">
    <property type="match status" value="1"/>
</dbReference>
<dbReference type="Pfam" id="PF00072">
    <property type="entry name" value="Response_reg"/>
    <property type="match status" value="1"/>
</dbReference>
<evidence type="ECO:0000259" key="19">
    <source>
        <dbReference type="PROSITE" id="PS50109"/>
    </source>
</evidence>
<accession>A0A2U1U2I1</accession>
<dbReference type="GO" id="GO:0005524">
    <property type="term" value="F:ATP binding"/>
    <property type="evidence" value="ECO:0007669"/>
    <property type="project" value="UniProtKB-KW"/>
</dbReference>
<comment type="catalytic activity">
    <reaction evidence="1">
        <text>ATP + protein L-histidine = ADP + protein N-phospho-L-histidine.</text>
        <dbReference type="EC" id="2.7.13.3"/>
    </reaction>
</comment>
<dbReference type="CDD" id="cd06225">
    <property type="entry name" value="HAMP"/>
    <property type="match status" value="1"/>
</dbReference>
<dbReference type="InterPro" id="IPR004358">
    <property type="entry name" value="Sig_transdc_His_kin-like_C"/>
</dbReference>
<comment type="caution">
    <text evidence="23">The sequence shown here is derived from an EMBL/GenBank/DDBJ whole genome shotgun (WGS) entry which is preliminary data.</text>
</comment>
<dbReference type="Gene3D" id="1.20.120.160">
    <property type="entry name" value="HPT domain"/>
    <property type="match status" value="1"/>
</dbReference>
<dbReference type="InterPro" id="IPR008207">
    <property type="entry name" value="Sig_transdc_His_kin_Hpt_dom"/>
</dbReference>
<evidence type="ECO:0000256" key="18">
    <source>
        <dbReference type="SAM" id="Phobius"/>
    </source>
</evidence>
<dbReference type="Pfam" id="PF02518">
    <property type="entry name" value="HATPase_c"/>
    <property type="match status" value="1"/>
</dbReference>
<dbReference type="Pfam" id="PF00512">
    <property type="entry name" value="HisKA"/>
    <property type="match status" value="1"/>
</dbReference>
<evidence type="ECO:0000256" key="14">
    <source>
        <dbReference type="ARBA" id="ARBA00023136"/>
    </source>
</evidence>
<evidence type="ECO:0000313" key="23">
    <source>
        <dbReference type="EMBL" id="PWC15858.1"/>
    </source>
</evidence>
<dbReference type="InterPro" id="IPR005467">
    <property type="entry name" value="His_kinase_dom"/>
</dbReference>
<dbReference type="Gene3D" id="6.10.340.10">
    <property type="match status" value="1"/>
</dbReference>
<dbReference type="GO" id="GO:0000155">
    <property type="term" value="F:phosphorelay sensor kinase activity"/>
    <property type="evidence" value="ECO:0007669"/>
    <property type="project" value="InterPro"/>
</dbReference>
<evidence type="ECO:0000259" key="22">
    <source>
        <dbReference type="PROSITE" id="PS50894"/>
    </source>
</evidence>
<feature type="transmembrane region" description="Helical" evidence="18">
    <location>
        <begin position="12"/>
        <end position="32"/>
    </location>
</feature>
<dbReference type="InterPro" id="IPR036097">
    <property type="entry name" value="HisK_dim/P_sf"/>
</dbReference>
<evidence type="ECO:0000256" key="13">
    <source>
        <dbReference type="ARBA" id="ARBA00023012"/>
    </source>
</evidence>
<dbReference type="CDD" id="cd17546">
    <property type="entry name" value="REC_hyHK_CKI1_RcsC-like"/>
    <property type="match status" value="1"/>
</dbReference>
<keyword evidence="8 18" id="KW-0812">Transmembrane</keyword>
<dbReference type="CDD" id="cd00082">
    <property type="entry name" value="HisKA"/>
    <property type="match status" value="1"/>
</dbReference>